<protein>
    <recommendedName>
        <fullName evidence="3">DUF2855 family protein</fullName>
    </recommendedName>
</protein>
<dbReference type="RefSeq" id="WP_093094268.1">
    <property type="nucleotide sequence ID" value="NZ_FOTQ01000005.1"/>
</dbReference>
<sequence>MKRILIDQAEIKATTMDEVVRTSLENGQARLALRRFALTANNVTYAATGFVIGYWKFFPSGVEGKGLVPVWGFAEVVESRTDSVTVGERLYGFFPLAEELVITPEAVGGAVIVDAATHRANLPPVYNRYVRSREKSARDEGLQALLQPLLATSYLLCDWLEDNAFFNSEQVVIGSASSKTGLGLCKFLAELAPRPVKIVGLTSEGNKAFVEGLGACDTVLSYDDIEQLEQVPSVYVDMAGNATVKSRLHTHLDNVLRHSSAVGTSHWDQFQRKQALAGPKPEFFFAPSQIEKRRADWGPGVIEGRISDAWKRIAEDASSWLDLRDHSGLDAAAEVYDALARGKANPRDGHVISL</sequence>
<dbReference type="OrthoDB" id="8953110at2"/>
<organism evidence="1 2">
    <name type="scientific">Shimia aestuarii</name>
    <dbReference type="NCBI Taxonomy" id="254406"/>
    <lineage>
        <taxon>Bacteria</taxon>
        <taxon>Pseudomonadati</taxon>
        <taxon>Pseudomonadota</taxon>
        <taxon>Alphaproteobacteria</taxon>
        <taxon>Rhodobacterales</taxon>
        <taxon>Roseobacteraceae</taxon>
    </lineage>
</organism>
<evidence type="ECO:0008006" key="3">
    <source>
        <dbReference type="Google" id="ProtNLM"/>
    </source>
</evidence>
<dbReference type="Proteomes" id="UP000199144">
    <property type="component" value="Unassembled WGS sequence"/>
</dbReference>
<dbReference type="Pfam" id="PF11017">
    <property type="entry name" value="DUF2855"/>
    <property type="match status" value="1"/>
</dbReference>
<dbReference type="InterPro" id="IPR021276">
    <property type="entry name" value="DUF2855"/>
</dbReference>
<reference evidence="1 2" key="1">
    <citation type="submission" date="2016-10" db="EMBL/GenBank/DDBJ databases">
        <authorList>
            <person name="de Groot N.N."/>
        </authorList>
    </citation>
    <scope>NUCLEOTIDE SEQUENCE [LARGE SCALE GENOMIC DNA]</scope>
    <source>
        <strain evidence="1 2">DSM 15283</strain>
    </source>
</reference>
<gene>
    <name evidence="1" type="ORF">SAMN04488042_10584</name>
</gene>
<dbReference type="AlphaFoldDB" id="A0A1I4P5Q7"/>
<proteinExistence type="predicted"/>
<evidence type="ECO:0000313" key="2">
    <source>
        <dbReference type="Proteomes" id="UP000199144"/>
    </source>
</evidence>
<dbReference type="EMBL" id="FOTQ01000005">
    <property type="protein sequence ID" value="SFM22890.1"/>
    <property type="molecule type" value="Genomic_DNA"/>
</dbReference>
<keyword evidence="2" id="KW-1185">Reference proteome</keyword>
<accession>A0A1I4P5Q7</accession>
<name>A0A1I4P5Q7_9RHOB</name>
<evidence type="ECO:0000313" key="1">
    <source>
        <dbReference type="EMBL" id="SFM22890.1"/>
    </source>
</evidence>
<dbReference type="STRING" id="254406.SAMN04488042_10584"/>